<dbReference type="PANTHER" id="PTHR24243">
    <property type="entry name" value="G-PROTEIN COUPLED RECEPTOR"/>
    <property type="match status" value="1"/>
</dbReference>
<dbReference type="PROSITE" id="PS00237">
    <property type="entry name" value="G_PROTEIN_RECEP_F1_1"/>
    <property type="match status" value="1"/>
</dbReference>
<organism evidence="15 16">
    <name type="scientific">Limulus polyphemus</name>
    <name type="common">Atlantic horseshoe crab</name>
    <dbReference type="NCBI Taxonomy" id="6850"/>
    <lineage>
        <taxon>Eukaryota</taxon>
        <taxon>Metazoa</taxon>
        <taxon>Ecdysozoa</taxon>
        <taxon>Arthropoda</taxon>
        <taxon>Chelicerata</taxon>
        <taxon>Merostomata</taxon>
        <taxon>Xiphosura</taxon>
        <taxon>Limulidae</taxon>
        <taxon>Limulus</taxon>
    </lineage>
</organism>
<dbReference type="InterPro" id="IPR005390">
    <property type="entry name" value="NeuromedU_rcpt"/>
</dbReference>
<keyword evidence="4 12" id="KW-0812">Transmembrane</keyword>
<evidence type="ECO:0000256" key="11">
    <source>
        <dbReference type="ARBA" id="ARBA00023224"/>
    </source>
</evidence>
<evidence type="ECO:0000256" key="1">
    <source>
        <dbReference type="ARBA" id="ARBA00004651"/>
    </source>
</evidence>
<dbReference type="GeneID" id="106457806"/>
<reference evidence="16" key="1">
    <citation type="submission" date="2025-08" db="UniProtKB">
        <authorList>
            <consortium name="RefSeq"/>
        </authorList>
    </citation>
    <scope>IDENTIFICATION</scope>
    <source>
        <tissue evidence="16">Muscle</tissue>
    </source>
</reference>
<dbReference type="PRINTS" id="PR01565">
    <property type="entry name" value="NEUROMEDINUR"/>
</dbReference>
<evidence type="ECO:0000256" key="5">
    <source>
        <dbReference type="ARBA" id="ARBA00022989"/>
    </source>
</evidence>
<keyword evidence="5 13" id="KW-1133">Transmembrane helix</keyword>
<evidence type="ECO:0000259" key="14">
    <source>
        <dbReference type="PROSITE" id="PS50262"/>
    </source>
</evidence>
<keyword evidence="6 12" id="KW-0297">G-protein coupled receptor</keyword>
<accession>A0ABM1B189</accession>
<dbReference type="InterPro" id="IPR000276">
    <property type="entry name" value="GPCR_Rhodpsn"/>
</dbReference>
<evidence type="ECO:0000256" key="7">
    <source>
        <dbReference type="ARBA" id="ARBA00023136"/>
    </source>
</evidence>
<dbReference type="PRINTS" id="PR00237">
    <property type="entry name" value="GPCRRHODOPSN"/>
</dbReference>
<gene>
    <name evidence="16" type="primary">LOC106457806</name>
</gene>
<comment type="similarity">
    <text evidence="2 12">Belongs to the G-protein coupled receptor 1 family.</text>
</comment>
<evidence type="ECO:0000256" key="9">
    <source>
        <dbReference type="ARBA" id="ARBA00023170"/>
    </source>
</evidence>
<keyword evidence="8" id="KW-1015">Disulfide bond</keyword>
<dbReference type="Pfam" id="PF00001">
    <property type="entry name" value="7tm_1"/>
    <property type="match status" value="1"/>
</dbReference>
<dbReference type="PROSITE" id="PS50262">
    <property type="entry name" value="G_PROTEIN_RECEP_F1_2"/>
    <property type="match status" value="1"/>
</dbReference>
<feature type="transmembrane region" description="Helical" evidence="13">
    <location>
        <begin position="95"/>
        <end position="113"/>
    </location>
</feature>
<evidence type="ECO:0000256" key="6">
    <source>
        <dbReference type="ARBA" id="ARBA00023040"/>
    </source>
</evidence>
<comment type="subcellular location">
    <subcellularLocation>
        <location evidence="1">Cell membrane</location>
        <topology evidence="1">Multi-pass membrane protein</topology>
    </subcellularLocation>
</comment>
<dbReference type="CDD" id="cd15134">
    <property type="entry name" value="7tmA_capaR"/>
    <property type="match status" value="1"/>
</dbReference>
<evidence type="ECO:0000256" key="2">
    <source>
        <dbReference type="ARBA" id="ARBA00010663"/>
    </source>
</evidence>
<feature type="transmembrane region" description="Helical" evidence="13">
    <location>
        <begin position="288"/>
        <end position="307"/>
    </location>
</feature>
<dbReference type="Proteomes" id="UP000694941">
    <property type="component" value="Unplaced"/>
</dbReference>
<keyword evidence="15" id="KW-1185">Reference proteome</keyword>
<keyword evidence="7 13" id="KW-0472">Membrane</keyword>
<evidence type="ECO:0000256" key="12">
    <source>
        <dbReference type="RuleBase" id="RU000688"/>
    </source>
</evidence>
<evidence type="ECO:0000313" key="16">
    <source>
        <dbReference type="RefSeq" id="XP_013772711.1"/>
    </source>
</evidence>
<feature type="transmembrane region" description="Helical" evidence="13">
    <location>
        <begin position="56"/>
        <end position="83"/>
    </location>
</feature>
<evidence type="ECO:0000256" key="4">
    <source>
        <dbReference type="ARBA" id="ARBA00022692"/>
    </source>
</evidence>
<feature type="domain" description="G-protein coupled receptors family 1 profile" evidence="14">
    <location>
        <begin position="74"/>
        <end position="353"/>
    </location>
</feature>
<feature type="transmembrane region" description="Helical" evidence="13">
    <location>
        <begin position="333"/>
        <end position="355"/>
    </location>
</feature>
<evidence type="ECO:0000313" key="15">
    <source>
        <dbReference type="Proteomes" id="UP000694941"/>
    </source>
</evidence>
<feature type="transmembrane region" description="Helical" evidence="13">
    <location>
        <begin position="175"/>
        <end position="196"/>
    </location>
</feature>
<feature type="transmembrane region" description="Helical" evidence="13">
    <location>
        <begin position="133"/>
        <end position="154"/>
    </location>
</feature>
<keyword evidence="11 12" id="KW-0807">Transducer</keyword>
<proteinExistence type="inferred from homology"/>
<evidence type="ECO:0000256" key="3">
    <source>
        <dbReference type="ARBA" id="ARBA00022475"/>
    </source>
</evidence>
<evidence type="ECO:0000256" key="13">
    <source>
        <dbReference type="SAM" id="Phobius"/>
    </source>
</evidence>
<dbReference type="InterPro" id="IPR017452">
    <property type="entry name" value="GPCR_Rhodpsn_7TM"/>
</dbReference>
<dbReference type="PANTHER" id="PTHR24243:SF208">
    <property type="entry name" value="PYROKININ-1 RECEPTOR"/>
    <property type="match status" value="1"/>
</dbReference>
<keyword evidence="10" id="KW-0325">Glycoprotein</keyword>
<evidence type="ECO:0000256" key="8">
    <source>
        <dbReference type="ARBA" id="ARBA00023157"/>
    </source>
</evidence>
<dbReference type="SUPFAM" id="SSF81321">
    <property type="entry name" value="Family A G protein-coupled receptor-like"/>
    <property type="match status" value="1"/>
</dbReference>
<feature type="transmembrane region" description="Helical" evidence="13">
    <location>
        <begin position="229"/>
        <end position="251"/>
    </location>
</feature>
<dbReference type="RefSeq" id="XP_013772711.1">
    <property type="nucleotide sequence ID" value="XM_013917257.2"/>
</dbReference>
<keyword evidence="9 12" id="KW-0675">Receptor</keyword>
<evidence type="ECO:0000256" key="10">
    <source>
        <dbReference type="ARBA" id="ARBA00023180"/>
    </source>
</evidence>
<name>A0ABM1B189_LIMPO</name>
<keyword evidence="3" id="KW-1003">Cell membrane</keyword>
<sequence>MALVLATWSSTENINSTEASPLNVTESLLASNLLTSTAIEDFIASVLGPKRLTLRWLIPLTTIYAVIFLTGIVGNTCTCLVIARNQYMQTATNCYLFNLAIADMLTLLCAMPLELYTMWQQYPWELGSLICELRAIIPETTAYASILTIVTFSTERYIAICHPIRHQTKSKLSRAMRNIVIIWILSFVGATPYGIFTRVNYLTDDKGITLVSSAWCGFPFNKPDRSWETLMLCSTFLFFVVPMTVIIGLYVRIAMALHQSKNLRRCTSEGSAAYRGDRERSKIQSRRIVVRMLIAVVIAFFVCWAPFHSQRLLFLYVTLYSRWTTQLRTVNHYLFSLAGCFYYFNSTINPILYSVMSNRFRVAFREKLCTGRPSIYCFCSSCCFGQGDEDKRSQRAISYKNSSSQGSIRLYRNHSSNSLRLSRNTSWPRLRNLGMNNSSDVLPLPGSVKWIKNPNYEHVRVKGGGTRQKEDENTLVIPVLHTPRTASEPNFQTRIRFEQDKDDNVNKDDIQKDELAEELDNAIRPQLSKLSVTDPGCVDCTNCNILFAPKTAKLDHSYSVIEKSSTSDNNQTEETTRITVMAEESVL</sequence>
<protein>
    <submittedName>
        <fullName evidence="16">Neuromedin-U receptor 2-like</fullName>
    </submittedName>
</protein>
<dbReference type="Gene3D" id="1.20.1070.10">
    <property type="entry name" value="Rhodopsin 7-helix transmembrane proteins"/>
    <property type="match status" value="1"/>
</dbReference>